<feature type="region of interest" description="Disordered" evidence="1">
    <location>
        <begin position="51"/>
        <end position="88"/>
    </location>
</feature>
<reference evidence="2" key="1">
    <citation type="submission" date="2020-08" db="EMBL/GenBank/DDBJ databases">
        <title>Genome sequencing and assembly of the red palm weevil Rhynchophorus ferrugineus.</title>
        <authorList>
            <person name="Dias G.B."/>
            <person name="Bergman C.M."/>
            <person name="Manee M."/>
        </authorList>
    </citation>
    <scope>NUCLEOTIDE SEQUENCE</scope>
    <source>
        <strain evidence="2">AA-2017</strain>
        <tissue evidence="2">Whole larva</tissue>
    </source>
</reference>
<feature type="region of interest" description="Disordered" evidence="1">
    <location>
        <begin position="149"/>
        <end position="185"/>
    </location>
</feature>
<dbReference type="PANTHER" id="PTHR12577">
    <property type="entry name" value="DACHSHUND"/>
    <property type="match status" value="1"/>
</dbReference>
<dbReference type="GO" id="GO:0005634">
    <property type="term" value="C:nucleus"/>
    <property type="evidence" value="ECO:0007669"/>
    <property type="project" value="TreeGrafter"/>
</dbReference>
<dbReference type="GO" id="GO:0000978">
    <property type="term" value="F:RNA polymerase II cis-regulatory region sequence-specific DNA binding"/>
    <property type="evidence" value="ECO:0007669"/>
    <property type="project" value="TreeGrafter"/>
</dbReference>
<evidence type="ECO:0000313" key="2">
    <source>
        <dbReference type="EMBL" id="KAF7285707.1"/>
    </source>
</evidence>
<accession>A0A834IR97</accession>
<protein>
    <submittedName>
        <fullName evidence="2">Uncharacterized protein</fullName>
    </submittedName>
</protein>
<proteinExistence type="predicted"/>
<dbReference type="Proteomes" id="UP000625711">
    <property type="component" value="Unassembled WGS sequence"/>
</dbReference>
<sequence>MQKRLRREKSARKTLQQQIDLEFKRRMQLEEALRSAGAAEQIAVINDNIAQLQQPMQQQGQMPPQQPPTPHTPQTPSMILPPPTPERLSDRIKQEVEEMPQQYVTPREMAREQPPPAMENKGWGYSGMDIMSSGAAFWQNYSDSLAQELEMERKSRQQHSDGGVKSPLQDRSGYYKNSVLFSSAT</sequence>
<dbReference type="GO" id="GO:0000981">
    <property type="term" value="F:DNA-binding transcription factor activity, RNA polymerase II-specific"/>
    <property type="evidence" value="ECO:0007669"/>
    <property type="project" value="TreeGrafter"/>
</dbReference>
<feature type="compositionally biased region" description="Basic and acidic residues" evidence="1">
    <location>
        <begin position="150"/>
        <end position="159"/>
    </location>
</feature>
<dbReference type="OrthoDB" id="6436112at2759"/>
<organism evidence="2 3">
    <name type="scientific">Rhynchophorus ferrugineus</name>
    <name type="common">Red palm weevil</name>
    <name type="synonym">Curculio ferrugineus</name>
    <dbReference type="NCBI Taxonomy" id="354439"/>
    <lineage>
        <taxon>Eukaryota</taxon>
        <taxon>Metazoa</taxon>
        <taxon>Ecdysozoa</taxon>
        <taxon>Arthropoda</taxon>
        <taxon>Hexapoda</taxon>
        <taxon>Insecta</taxon>
        <taxon>Pterygota</taxon>
        <taxon>Neoptera</taxon>
        <taxon>Endopterygota</taxon>
        <taxon>Coleoptera</taxon>
        <taxon>Polyphaga</taxon>
        <taxon>Cucujiformia</taxon>
        <taxon>Curculionidae</taxon>
        <taxon>Dryophthorinae</taxon>
        <taxon>Rhynchophorus</taxon>
    </lineage>
</organism>
<feature type="compositionally biased region" description="Pro residues" evidence="1">
    <location>
        <begin position="64"/>
        <end position="85"/>
    </location>
</feature>
<comment type="caution">
    <text evidence="2">The sequence shown here is derived from an EMBL/GenBank/DDBJ whole genome shotgun (WGS) entry which is preliminary data.</text>
</comment>
<name>A0A834IR97_RHYFE</name>
<dbReference type="GO" id="GO:0005667">
    <property type="term" value="C:transcription regulator complex"/>
    <property type="evidence" value="ECO:0007669"/>
    <property type="project" value="TreeGrafter"/>
</dbReference>
<keyword evidence="3" id="KW-1185">Reference proteome</keyword>
<dbReference type="PANTHER" id="PTHR12577:SF6">
    <property type="entry name" value="DACHSHUND, ISOFORM B"/>
    <property type="match status" value="1"/>
</dbReference>
<evidence type="ECO:0000313" key="3">
    <source>
        <dbReference type="Proteomes" id="UP000625711"/>
    </source>
</evidence>
<evidence type="ECO:0000256" key="1">
    <source>
        <dbReference type="SAM" id="MobiDB-lite"/>
    </source>
</evidence>
<feature type="compositionally biased region" description="Low complexity" evidence="1">
    <location>
        <begin position="51"/>
        <end position="63"/>
    </location>
</feature>
<gene>
    <name evidence="2" type="ORF">GWI33_010202</name>
</gene>
<dbReference type="EMBL" id="JAACXV010000047">
    <property type="protein sequence ID" value="KAF7285707.1"/>
    <property type="molecule type" value="Genomic_DNA"/>
</dbReference>
<dbReference type="InterPro" id="IPR052417">
    <property type="entry name" value="Dachshund_domain"/>
</dbReference>
<dbReference type="AlphaFoldDB" id="A0A834IR97"/>